<proteinExistence type="predicted"/>
<dbReference type="GO" id="GO:0005615">
    <property type="term" value="C:extracellular space"/>
    <property type="evidence" value="ECO:0007669"/>
    <property type="project" value="TreeGrafter"/>
</dbReference>
<dbReference type="SUPFAM" id="SSF57196">
    <property type="entry name" value="EGF/Laminin"/>
    <property type="match status" value="1"/>
</dbReference>
<dbReference type="PROSITE" id="PS00011">
    <property type="entry name" value="GLA_1"/>
    <property type="match status" value="1"/>
</dbReference>
<dbReference type="InterPro" id="IPR001254">
    <property type="entry name" value="Trypsin_dom"/>
</dbReference>
<sequence length="374" mass="42361">MYLIEEILQGNLERECYEELCTYEEAREYFENTKNTEVFWAGYHEYSQCPTDGPTACQQFCTTLYHTFRCSCMPGFKLQSDKRSCHPEVEFPCGQLPKTSNRSTLLCLHGNCPLAALWPLLQVTVVNSRGVELCGGVLMAQSAVLTGASCLHQLNDVQPQDLYVVPGNQKRYLPVQTVHLHPRFRRGHPDNDLAFLILVHPLKFSHALIHLCLPPKDFCEKILMHSGTKGFTKRHGGGQTQELAYMTLDQCRNQMNVSHRLSNKMFCMRRTDATRRPSYPSGDGFSRPEAGNNSRVQNSATNSRQCGRLLPGTPVATVDHGTVYLTGLLKSAYSDCDDGMVFTKISRYQSWINMLMEELDNDMVPQNIQFPSPY</sequence>
<dbReference type="SUPFAM" id="SSF57630">
    <property type="entry name" value="GLA-domain"/>
    <property type="match status" value="1"/>
</dbReference>
<evidence type="ECO:0000313" key="7">
    <source>
        <dbReference type="Proteomes" id="UP000516260"/>
    </source>
</evidence>
<organism evidence="6 7">
    <name type="scientific">Takifugu bimaculatus</name>
    <dbReference type="NCBI Taxonomy" id="433685"/>
    <lineage>
        <taxon>Eukaryota</taxon>
        <taxon>Metazoa</taxon>
        <taxon>Chordata</taxon>
        <taxon>Craniata</taxon>
        <taxon>Vertebrata</taxon>
        <taxon>Euteleostomi</taxon>
        <taxon>Actinopterygii</taxon>
        <taxon>Neopterygii</taxon>
        <taxon>Teleostei</taxon>
        <taxon>Neoteleostei</taxon>
        <taxon>Acanthomorphata</taxon>
        <taxon>Eupercaria</taxon>
        <taxon>Tetraodontiformes</taxon>
        <taxon>Tetradontoidea</taxon>
        <taxon>Tetraodontidae</taxon>
        <taxon>Takifugu</taxon>
    </lineage>
</organism>
<feature type="region of interest" description="Disordered" evidence="3">
    <location>
        <begin position="273"/>
        <end position="311"/>
    </location>
</feature>
<dbReference type="Pfam" id="PF00594">
    <property type="entry name" value="Gla"/>
    <property type="match status" value="1"/>
</dbReference>
<dbReference type="PROSITE" id="PS50998">
    <property type="entry name" value="GLA_2"/>
    <property type="match status" value="1"/>
</dbReference>
<dbReference type="InterPro" id="IPR017857">
    <property type="entry name" value="Coagulation_fac-like_Gla_dom"/>
</dbReference>
<evidence type="ECO:0000259" key="4">
    <source>
        <dbReference type="PROSITE" id="PS50240"/>
    </source>
</evidence>
<keyword evidence="7" id="KW-1185">Reference proteome</keyword>
<dbReference type="InterPro" id="IPR043504">
    <property type="entry name" value="Peptidase_S1_PA_chymotrypsin"/>
</dbReference>
<evidence type="ECO:0008006" key="8">
    <source>
        <dbReference type="Google" id="ProtNLM"/>
    </source>
</evidence>
<dbReference type="InterPro" id="IPR000294">
    <property type="entry name" value="GLA_domain"/>
</dbReference>
<feature type="domain" description="Gla" evidence="5">
    <location>
        <begin position="1"/>
        <end position="45"/>
    </location>
</feature>
<dbReference type="InterPro" id="IPR009003">
    <property type="entry name" value="Peptidase_S1_PA"/>
</dbReference>
<evidence type="ECO:0000313" key="6">
    <source>
        <dbReference type="EMBL" id="TNM94073.1"/>
    </source>
</evidence>
<dbReference type="GO" id="GO:0006508">
    <property type="term" value="P:proteolysis"/>
    <property type="evidence" value="ECO:0007669"/>
    <property type="project" value="InterPro"/>
</dbReference>
<protein>
    <recommendedName>
        <fullName evidence="8">Peptidase S1 domain-containing protein</fullName>
    </recommendedName>
</protein>
<evidence type="ECO:0000256" key="2">
    <source>
        <dbReference type="ARBA" id="ARBA00023180"/>
    </source>
</evidence>
<dbReference type="Pfam" id="PF00089">
    <property type="entry name" value="Trypsin"/>
    <property type="match status" value="1"/>
</dbReference>
<dbReference type="PANTHER" id="PTHR24278">
    <property type="entry name" value="COAGULATION FACTOR"/>
    <property type="match status" value="1"/>
</dbReference>
<name>A0A4Z2BP54_9TELE</name>
<evidence type="ECO:0000256" key="3">
    <source>
        <dbReference type="SAM" id="MobiDB-lite"/>
    </source>
</evidence>
<keyword evidence="2" id="KW-0325">Glycoprotein</keyword>
<dbReference type="Gene3D" id="2.10.25.10">
    <property type="entry name" value="Laminin"/>
    <property type="match status" value="1"/>
</dbReference>
<dbReference type="InterPro" id="IPR035972">
    <property type="entry name" value="GLA-like_dom_SF"/>
</dbReference>
<dbReference type="InterPro" id="IPR050442">
    <property type="entry name" value="Peptidase_S1_coag_factors"/>
</dbReference>
<feature type="domain" description="Peptidase S1" evidence="4">
    <location>
        <begin position="107"/>
        <end position="357"/>
    </location>
</feature>
<dbReference type="PROSITE" id="PS50240">
    <property type="entry name" value="TRYPSIN_DOM"/>
    <property type="match status" value="1"/>
</dbReference>
<comment type="caution">
    <text evidence="6">The sequence shown here is derived from an EMBL/GenBank/DDBJ whole genome shotgun (WGS) entry which is preliminary data.</text>
</comment>
<dbReference type="SMART" id="SM00020">
    <property type="entry name" value="Tryp_SPc"/>
    <property type="match status" value="1"/>
</dbReference>
<dbReference type="SMART" id="SM00069">
    <property type="entry name" value="GLA"/>
    <property type="match status" value="1"/>
</dbReference>
<dbReference type="PRINTS" id="PR00001">
    <property type="entry name" value="GLABLOOD"/>
</dbReference>
<dbReference type="GO" id="GO:0005509">
    <property type="term" value="F:calcium ion binding"/>
    <property type="evidence" value="ECO:0007669"/>
    <property type="project" value="InterPro"/>
</dbReference>
<reference evidence="6 7" key="1">
    <citation type="submission" date="2019-04" db="EMBL/GenBank/DDBJ databases">
        <title>The sequence and de novo assembly of Takifugu bimaculatus genome using PacBio and Hi-C technologies.</title>
        <authorList>
            <person name="Xu P."/>
            <person name="Liu B."/>
            <person name="Zhou Z."/>
        </authorList>
    </citation>
    <scope>NUCLEOTIDE SEQUENCE [LARGE SCALE GENOMIC DNA]</scope>
    <source>
        <strain evidence="6">TB-2018</strain>
        <tissue evidence="6">Muscle</tissue>
    </source>
</reference>
<evidence type="ECO:0000256" key="1">
    <source>
        <dbReference type="ARBA" id="ARBA00023157"/>
    </source>
</evidence>
<keyword evidence="1" id="KW-1015">Disulfide bond</keyword>
<dbReference type="FunFam" id="4.10.740.10:FF:000001">
    <property type="entry name" value="vitamin K-dependent protein S"/>
    <property type="match status" value="1"/>
</dbReference>
<dbReference type="AlphaFoldDB" id="A0A4Z2BP54"/>
<gene>
    <name evidence="6" type="ORF">fugu_002249</name>
</gene>
<dbReference type="SUPFAM" id="SSF50494">
    <property type="entry name" value="Trypsin-like serine proteases"/>
    <property type="match status" value="1"/>
</dbReference>
<dbReference type="Gene3D" id="4.10.740.10">
    <property type="entry name" value="Coagulation Factor IX"/>
    <property type="match status" value="1"/>
</dbReference>
<evidence type="ECO:0000259" key="5">
    <source>
        <dbReference type="PROSITE" id="PS50998"/>
    </source>
</evidence>
<feature type="compositionally biased region" description="Polar residues" evidence="3">
    <location>
        <begin position="291"/>
        <end position="305"/>
    </location>
</feature>
<dbReference type="EMBL" id="SWLE01000012">
    <property type="protein sequence ID" value="TNM94073.1"/>
    <property type="molecule type" value="Genomic_DNA"/>
</dbReference>
<dbReference type="Proteomes" id="UP000516260">
    <property type="component" value="Chromosome 2"/>
</dbReference>
<dbReference type="PANTHER" id="PTHR24278:SF40">
    <property type="entry name" value="COAGULATION FACTOR VII-LIKE"/>
    <property type="match status" value="1"/>
</dbReference>
<dbReference type="Gene3D" id="2.40.10.10">
    <property type="entry name" value="Trypsin-like serine proteases"/>
    <property type="match status" value="1"/>
</dbReference>
<dbReference type="GO" id="GO:0004252">
    <property type="term" value="F:serine-type endopeptidase activity"/>
    <property type="evidence" value="ECO:0007669"/>
    <property type="project" value="InterPro"/>
</dbReference>
<accession>A0A4Z2BP54</accession>